<evidence type="ECO:0000256" key="5">
    <source>
        <dbReference type="ARBA" id="ARBA00022840"/>
    </source>
</evidence>
<feature type="domain" description="DNA2/NAM7 helicase helicase" evidence="7">
    <location>
        <begin position="298"/>
        <end position="361"/>
    </location>
</feature>
<keyword evidence="4" id="KW-0347">Helicase</keyword>
<evidence type="ECO:0000256" key="4">
    <source>
        <dbReference type="ARBA" id="ARBA00022806"/>
    </source>
</evidence>
<dbReference type="InterPro" id="IPR050534">
    <property type="entry name" value="Coronavir_polyprotein_1ab"/>
</dbReference>
<dbReference type="Pfam" id="PF13195">
    <property type="entry name" value="DUF4011"/>
    <property type="match status" value="1"/>
</dbReference>
<dbReference type="InterPro" id="IPR025103">
    <property type="entry name" value="DUF4011"/>
</dbReference>
<dbReference type="InterPro" id="IPR011335">
    <property type="entry name" value="Restrct_endonuc-II-like"/>
</dbReference>
<organism evidence="10 11">
    <name type="scientific">Hamadaea flava</name>
    <dbReference type="NCBI Taxonomy" id="1742688"/>
    <lineage>
        <taxon>Bacteria</taxon>
        <taxon>Bacillati</taxon>
        <taxon>Actinomycetota</taxon>
        <taxon>Actinomycetes</taxon>
        <taxon>Micromonosporales</taxon>
        <taxon>Micromonosporaceae</taxon>
        <taxon>Hamadaea</taxon>
    </lineage>
</organism>
<keyword evidence="2" id="KW-0547">Nucleotide-binding</keyword>
<feature type="domain" description="DNA2/NAM7 helicase helicase" evidence="7">
    <location>
        <begin position="837"/>
        <end position="883"/>
    </location>
</feature>
<dbReference type="Proteomes" id="UP001595816">
    <property type="component" value="Unassembled WGS sequence"/>
</dbReference>
<comment type="similarity">
    <text evidence="1">Belongs to the DNA2/NAM7 helicase family.</text>
</comment>
<dbReference type="Pfam" id="PF13086">
    <property type="entry name" value="AAA_11"/>
    <property type="match status" value="2"/>
</dbReference>
<evidence type="ECO:0000256" key="2">
    <source>
        <dbReference type="ARBA" id="ARBA00022741"/>
    </source>
</evidence>
<proteinExistence type="inferred from homology"/>
<evidence type="ECO:0000256" key="1">
    <source>
        <dbReference type="ARBA" id="ARBA00007913"/>
    </source>
</evidence>
<dbReference type="InterPro" id="IPR027417">
    <property type="entry name" value="P-loop_NTPase"/>
</dbReference>
<evidence type="ECO:0000313" key="10">
    <source>
        <dbReference type="EMBL" id="MFC4131235.1"/>
    </source>
</evidence>
<keyword evidence="3" id="KW-0378">Hydrolase</keyword>
<dbReference type="Pfam" id="PF18741">
    <property type="entry name" value="MTES_1575"/>
    <property type="match status" value="1"/>
</dbReference>
<dbReference type="SUPFAM" id="SSF52540">
    <property type="entry name" value="P-loop containing nucleoside triphosphate hydrolases"/>
    <property type="match status" value="1"/>
</dbReference>
<feature type="region of interest" description="Disordered" evidence="6">
    <location>
        <begin position="1"/>
        <end position="34"/>
    </location>
</feature>
<gene>
    <name evidence="10" type="ORF">ACFOZ4_11535</name>
</gene>
<keyword evidence="5" id="KW-0067">ATP-binding</keyword>
<dbReference type="SUPFAM" id="SSF52980">
    <property type="entry name" value="Restriction endonuclease-like"/>
    <property type="match status" value="1"/>
</dbReference>
<dbReference type="InterPro" id="IPR041679">
    <property type="entry name" value="DNA2/NAM7-like_C"/>
</dbReference>
<evidence type="ECO:0000256" key="6">
    <source>
        <dbReference type="SAM" id="MobiDB-lite"/>
    </source>
</evidence>
<sequence>MLDEPWQNRQVPPDAPLDPLDPLTSTDQPGESPRARRIRLTARRWADSLIDMSGANRLIYYRDLKSGTLNLAQADSAAVTALLSGQGRTVGDLFREPDARADAMRRVRTIRTKMRELSEERGLDAGYLAVGMATWREADRAPRSPVLLYPLRVTATSAIEADFTLRVTGEAEVNPVLLHRLGHDFGVQVSADEVLIGAEGASPEQEAEQALETLAKLASRVPGFAVSPDRVVGTFVYEKLPMVQDIQQSAGLLAVSDVVAALAGDTSAARELAGGDRVEVTAPDTMPLRDEFLVLDADSSQSRAINAVVAGQHLVVKGPPGTGKSQTIANLIATLAARGQTALFVAEKRAAIDAVVDRLRAVGLDDLVQNLHGGTTSRRDLAESLHARLLRLTEEHQPQLADLGATLVARRDQMVAHNTAMHRRHAPWDVSVFEAQARLLGLGPEAVTPTRWYAEGLLALDRQQADRLRDGVAEAARLGLFDPALRTGAWDAVTTTDPTQARAAMHAVTELAQRRLPELRRLVAQAAAECGLRPPSTLDEARTMLGTLADTESVLARLRPEVFSGPVDTWWAASGDRAFRRTHEVSLSWSQRRAARKDASALWLRGKPSKRDLHQAMADVIEVSRRWREASVDGRAPRGSTVTQAALSALEDTARDVAAVPVMRPDTPLDQLHWQADALAADSHGLDRAVRRNGLAAELRQWRADRLLDELTARQAGPELAVRAFDHAWLTSVLDHIRAGDPRLRGFDGDQLHAAAEQFQAADAEHITTTPARVRRAAAAHLVAVLDGHKDEQDLVRREAVKKARHLPIRHLFEKAPHALLAIKPVWAMSPLLVSQVLPAQRLFDVVIFDEASQVLPVDGITAVMRGRQLVVAGDEHQLPPTAFFDKVDSETELSDQDEEAYTDDVESLLQAFSSVLPLPQVTHLAWHYRSRDERLIAFSNAQIYAPHGNELVTFPGGVAGPTLRHILVPPVHTSRTSEVALESASAEVDRVVELILEHFETRPEESLGVITMGIKHADRIDAALRRALASRSYLHRFFTEKGAEPFFIKNIERVQGDERDAVILSVGYGPGPDGRMLYRFGPLNMQGGQRRLNVAITRAKRRMTVVSSFSAHDLDPQRLRADGARLLRAYLQYAEGIGAAPGVTGGVPANPFEADVLARLTEAGIPLVPQYGVGGHRIDFAATHPDDPNRMVLAIEADGATYHSSPTARDRDRLRSDHLERLGWRFHRIWSTDWFHRRDAEIARAVEAYRDALAGIEDPSLAPLVQPIAVPTRAGEPPEVTPGLPITEYTQTTLVGLMRWIESDGRLRTEDDVLNEAMVRLGFTRRGPRIVEALSRAIATARA</sequence>
<feature type="domain" description="Restriction endonuclease type II-like" evidence="9">
    <location>
        <begin position="1153"/>
        <end position="1248"/>
    </location>
</feature>
<evidence type="ECO:0000313" key="11">
    <source>
        <dbReference type="Proteomes" id="UP001595816"/>
    </source>
</evidence>
<dbReference type="InterPro" id="IPR041677">
    <property type="entry name" value="DNA2/NAM7_AAA_11"/>
</dbReference>
<dbReference type="InterPro" id="IPR047187">
    <property type="entry name" value="SF1_C_Upf1"/>
</dbReference>
<evidence type="ECO:0000259" key="9">
    <source>
        <dbReference type="Pfam" id="PF18741"/>
    </source>
</evidence>
<dbReference type="EMBL" id="JBHSAY010000006">
    <property type="protein sequence ID" value="MFC4131235.1"/>
    <property type="molecule type" value="Genomic_DNA"/>
</dbReference>
<evidence type="ECO:0000256" key="3">
    <source>
        <dbReference type="ARBA" id="ARBA00022801"/>
    </source>
</evidence>
<protein>
    <submittedName>
        <fullName evidence="10">AAA domain-containing protein</fullName>
    </submittedName>
</protein>
<evidence type="ECO:0000259" key="7">
    <source>
        <dbReference type="Pfam" id="PF13086"/>
    </source>
</evidence>
<dbReference type="Gene3D" id="3.40.960.10">
    <property type="entry name" value="VSR Endonuclease"/>
    <property type="match status" value="1"/>
</dbReference>
<feature type="domain" description="DNA2/NAM7 helicase-like C-terminal" evidence="8">
    <location>
        <begin position="983"/>
        <end position="1109"/>
    </location>
</feature>
<name>A0ABV8LJT7_9ACTN</name>
<dbReference type="InterPro" id="IPR049468">
    <property type="entry name" value="Restrct_endonuc-II-like_dom"/>
</dbReference>
<comment type="caution">
    <text evidence="10">The sequence shown here is derived from an EMBL/GenBank/DDBJ whole genome shotgun (WGS) entry which is preliminary data.</text>
</comment>
<evidence type="ECO:0000259" key="8">
    <source>
        <dbReference type="Pfam" id="PF13087"/>
    </source>
</evidence>
<dbReference type="CDD" id="cd18808">
    <property type="entry name" value="SF1_C_Upf1"/>
    <property type="match status" value="1"/>
</dbReference>
<dbReference type="PANTHER" id="PTHR43788">
    <property type="entry name" value="DNA2/NAM7 HELICASE FAMILY MEMBER"/>
    <property type="match status" value="1"/>
</dbReference>
<keyword evidence="11" id="KW-1185">Reference proteome</keyword>
<reference evidence="11" key="1">
    <citation type="journal article" date="2019" name="Int. J. Syst. Evol. Microbiol.">
        <title>The Global Catalogue of Microorganisms (GCM) 10K type strain sequencing project: providing services to taxonomists for standard genome sequencing and annotation.</title>
        <authorList>
            <consortium name="The Broad Institute Genomics Platform"/>
            <consortium name="The Broad Institute Genome Sequencing Center for Infectious Disease"/>
            <person name="Wu L."/>
            <person name="Ma J."/>
        </authorList>
    </citation>
    <scope>NUCLEOTIDE SEQUENCE [LARGE SCALE GENOMIC DNA]</scope>
    <source>
        <strain evidence="11">CGMCC 4.7289</strain>
    </source>
</reference>
<dbReference type="PANTHER" id="PTHR43788:SF8">
    <property type="entry name" value="DNA-BINDING PROTEIN SMUBP-2"/>
    <property type="match status" value="1"/>
</dbReference>
<accession>A0ABV8LJT7</accession>
<dbReference type="RefSeq" id="WP_253754574.1">
    <property type="nucleotide sequence ID" value="NZ_JAMZDZ010000001.1"/>
</dbReference>
<dbReference type="Gene3D" id="3.40.50.300">
    <property type="entry name" value="P-loop containing nucleotide triphosphate hydrolases"/>
    <property type="match status" value="3"/>
</dbReference>
<dbReference type="Pfam" id="PF13087">
    <property type="entry name" value="AAA_12"/>
    <property type="match status" value="1"/>
</dbReference>